<dbReference type="KEGG" id="cdes:C0J27_05385"/>
<evidence type="ECO:0000256" key="1">
    <source>
        <dbReference type="SAM" id="MobiDB-lite"/>
    </source>
</evidence>
<dbReference type="EMBL" id="CP025544">
    <property type="protein sequence ID" value="AXK61134.1"/>
    <property type="molecule type" value="Genomic_DNA"/>
</dbReference>
<accession>A0A345ZCW7</accession>
<feature type="region of interest" description="Disordered" evidence="1">
    <location>
        <begin position="191"/>
        <end position="273"/>
    </location>
</feature>
<organism evidence="2 3">
    <name type="scientific">Candidatus Chromulinivorax destructor</name>
    <dbReference type="NCBI Taxonomy" id="2066483"/>
    <lineage>
        <taxon>Bacteria</taxon>
        <taxon>Candidatus Babelota</taxon>
        <taxon>Candidatus Babeliae</taxon>
        <taxon>Candidatus Babeliales</taxon>
        <taxon>Candidatus Chromulinivoraceae</taxon>
        <taxon>Candidatus Chromulinivorax</taxon>
    </lineage>
</organism>
<name>A0A345ZCW7_9BACT</name>
<reference evidence="2 3" key="1">
    <citation type="submission" date="2017-12" db="EMBL/GenBank/DDBJ databases">
        <title>Chromulinavorax destructans is a abundant pathogen of dominant heterotrophic picoflagllates.</title>
        <authorList>
            <person name="Deeg C.M."/>
            <person name="Zimmer M."/>
            <person name="Suttle C.A."/>
        </authorList>
    </citation>
    <scope>NUCLEOTIDE SEQUENCE [LARGE SCALE GENOMIC DNA]</scope>
    <source>
        <strain evidence="2 3">SeV1</strain>
    </source>
</reference>
<protein>
    <submittedName>
        <fullName evidence="2">Uncharacterized protein</fullName>
    </submittedName>
</protein>
<dbReference type="Proteomes" id="UP000254834">
    <property type="component" value="Chromosome"/>
</dbReference>
<feature type="compositionally biased region" description="Polar residues" evidence="1">
    <location>
        <begin position="191"/>
        <end position="216"/>
    </location>
</feature>
<evidence type="ECO:0000313" key="3">
    <source>
        <dbReference type="Proteomes" id="UP000254834"/>
    </source>
</evidence>
<sequence>MKKINLIILFVVLSNLDSIISAQERSKTVHTTKISSIPTRAMSPRASKVTNSVVKKEAPIRSITKKTVLTEEIAPIENASIINIDDNQVELLDQNEVTLDAPEIQNEPVEKDDTKDILEKLALINNIDTNNLKTTQDSSYTQLFNNFVGLKNFIVQNFSKAKFQKLCNELINQIYPEDAATDIDFGSSTPVVTPAKTSSPEIASSVQQAPATTEIASQPIPMNDAPASTGASFDFGATPTEDQSTPESLPESTPEEPNSPESEQDDAPASQPE</sequence>
<dbReference type="RefSeq" id="WP_115586149.1">
    <property type="nucleotide sequence ID" value="NZ_CP025544.1"/>
</dbReference>
<keyword evidence="3" id="KW-1185">Reference proteome</keyword>
<evidence type="ECO:0000313" key="2">
    <source>
        <dbReference type="EMBL" id="AXK61134.1"/>
    </source>
</evidence>
<feature type="compositionally biased region" description="Low complexity" evidence="1">
    <location>
        <begin position="245"/>
        <end position="261"/>
    </location>
</feature>
<gene>
    <name evidence="2" type="ORF">C0J27_05385</name>
</gene>
<proteinExistence type="predicted"/>
<dbReference type="AlphaFoldDB" id="A0A345ZCW7"/>